<evidence type="ECO:0000256" key="4">
    <source>
        <dbReference type="ARBA" id="ARBA00022692"/>
    </source>
</evidence>
<comment type="function">
    <text evidence="10">Na(+)/H(+) antiporter that extrudes sodium in exchange for external protons.</text>
</comment>
<feature type="transmembrane region" description="Helical" evidence="10">
    <location>
        <begin position="229"/>
        <end position="248"/>
    </location>
</feature>
<feature type="transmembrane region" description="Helical" evidence="10">
    <location>
        <begin position="180"/>
        <end position="198"/>
    </location>
</feature>
<dbReference type="GO" id="GO:0015386">
    <property type="term" value="F:potassium:proton antiporter activity"/>
    <property type="evidence" value="ECO:0007669"/>
    <property type="project" value="TreeGrafter"/>
</dbReference>
<evidence type="ECO:0000256" key="9">
    <source>
        <dbReference type="ARBA" id="ARBA00023201"/>
    </source>
</evidence>
<feature type="transmembrane region" description="Helical" evidence="10">
    <location>
        <begin position="81"/>
        <end position="103"/>
    </location>
</feature>
<reference evidence="12 13" key="1">
    <citation type="submission" date="2019-06" db="EMBL/GenBank/DDBJ databases">
        <title>Sequencing the genomes of 1000 actinobacteria strains.</title>
        <authorList>
            <person name="Klenk H.-P."/>
        </authorList>
    </citation>
    <scope>NUCLEOTIDE SEQUENCE [LARGE SCALE GENOMIC DNA]</scope>
    <source>
        <strain evidence="12 13">DSM 18607</strain>
    </source>
</reference>
<comment type="similarity">
    <text evidence="10">Belongs to the monovalent cation:proton antiporter 1 (CPA1) transporter (TC 2.A.36) family.</text>
</comment>
<dbReference type="OrthoDB" id="57886at2"/>
<dbReference type="Pfam" id="PF02148">
    <property type="entry name" value="zf-UBP"/>
    <property type="match status" value="1"/>
</dbReference>
<evidence type="ECO:0000256" key="10">
    <source>
        <dbReference type="RuleBase" id="RU366002"/>
    </source>
</evidence>
<dbReference type="PANTHER" id="PTHR10110:SF86">
    <property type="entry name" value="SODIUM_HYDROGEN EXCHANGER 7"/>
    <property type="match status" value="1"/>
</dbReference>
<keyword evidence="10" id="KW-0050">Antiport</keyword>
<dbReference type="GO" id="GO:0008270">
    <property type="term" value="F:zinc ion binding"/>
    <property type="evidence" value="ECO:0007669"/>
    <property type="project" value="InterPro"/>
</dbReference>
<evidence type="ECO:0000256" key="1">
    <source>
        <dbReference type="ARBA" id="ARBA00004651"/>
    </source>
</evidence>
<evidence type="ECO:0000256" key="7">
    <source>
        <dbReference type="ARBA" id="ARBA00023065"/>
    </source>
</evidence>
<accession>A0A542E2B0</accession>
<keyword evidence="5 10" id="KW-1133">Transmembrane helix</keyword>
<feature type="transmembrane region" description="Helical" evidence="10">
    <location>
        <begin position="303"/>
        <end position="329"/>
    </location>
</feature>
<feature type="transmembrane region" description="Helical" evidence="10">
    <location>
        <begin position="341"/>
        <end position="362"/>
    </location>
</feature>
<dbReference type="Proteomes" id="UP000317893">
    <property type="component" value="Unassembled WGS sequence"/>
</dbReference>
<dbReference type="Gene3D" id="3.30.40.10">
    <property type="entry name" value="Zinc/RING finger domain, C3HC4 (zinc finger)"/>
    <property type="match status" value="1"/>
</dbReference>
<evidence type="ECO:0000256" key="3">
    <source>
        <dbReference type="ARBA" id="ARBA00022475"/>
    </source>
</evidence>
<proteinExistence type="inferred from homology"/>
<comment type="caution">
    <text evidence="10">Lacks conserved residue(s) required for the propagation of feature annotation.</text>
</comment>
<feature type="domain" description="UBP-type" evidence="11">
    <location>
        <begin position="538"/>
        <end position="622"/>
    </location>
</feature>
<sequence>MEPALTLIFLAATVVVVAAGARRLNLSAPLVLTAVGILASFVPWVPELQVGPQVILFGILPPLLYAASIRSSLVDLGANRNVIGLLSVGLVVFTAFGVALVTWKLLDIPFAAALALGGVVAPPDAVAATAVARRIGLPRRIVTILEGESLFNDATALVIVRAAILGIAGSVSLAEVGGDFLLAAAGGILIGLVVAWVLGHVRQRITDVTTDVALSFMAPWLAYLPAESIHASGVLAVVVAGILLGHKAPVVQTAQSRTAERLNWTTIQFLLENAVFLVIGLYAHVIVAAVVSSELGLGRSVLIALLVLLTVMLLRPVWILLLGASLRLAPGRHVESASIKAGLVLSWAGMRGVVTLAAALLLPTTTPHREVLLFIALVVTVGTLLLQGLTLPWLVRRLGVHGPDPREDALQTATVLGRAVAKGNAVLEEHLHDDTPQAIVDQLRFQGERRTHLAWERLGTTRIDEPSPNEVYRRLRRKMLKAERQEVLRLRDTGTVDREVLDEVMTSLDLEESMLTIVDDRETELQDRIITTPEPQRGDCEHLREACSSTEPDDPDRCRDCIEEGLTWVNLRMCLECGKVACCDSSVGRHSERHWQHTQHPVMRSIEPGEQWRWCYVDELLG</sequence>
<dbReference type="InterPro" id="IPR004705">
    <property type="entry name" value="Cation/H_exchanger_CPA1_bac"/>
</dbReference>
<comment type="subcellular location">
    <subcellularLocation>
        <location evidence="1 10">Cell membrane</location>
        <topology evidence="1 10">Multi-pass membrane protein</topology>
    </subcellularLocation>
</comment>
<dbReference type="GO" id="GO:0015385">
    <property type="term" value="F:sodium:proton antiporter activity"/>
    <property type="evidence" value="ECO:0007669"/>
    <property type="project" value="InterPro"/>
</dbReference>
<name>A0A542E2B0_9MICO</name>
<dbReference type="GO" id="GO:0098719">
    <property type="term" value="P:sodium ion import across plasma membrane"/>
    <property type="evidence" value="ECO:0007669"/>
    <property type="project" value="TreeGrafter"/>
</dbReference>
<keyword evidence="9 10" id="KW-0739">Sodium transport</keyword>
<evidence type="ECO:0000256" key="6">
    <source>
        <dbReference type="ARBA" id="ARBA00023053"/>
    </source>
</evidence>
<feature type="transmembrane region" description="Helical" evidence="10">
    <location>
        <begin position="109"/>
        <end position="133"/>
    </location>
</feature>
<evidence type="ECO:0000313" key="12">
    <source>
        <dbReference type="EMBL" id="TQJ09466.1"/>
    </source>
</evidence>
<keyword evidence="2 10" id="KW-0813">Transport</keyword>
<comment type="caution">
    <text evidence="12">The sequence shown here is derived from an EMBL/GenBank/DDBJ whole genome shotgun (WGS) entry which is preliminary data.</text>
</comment>
<dbReference type="Gene3D" id="6.10.140.1330">
    <property type="match status" value="1"/>
</dbReference>
<feature type="transmembrane region" description="Helical" evidence="10">
    <location>
        <begin position="269"/>
        <end position="291"/>
    </location>
</feature>
<dbReference type="InterPro" id="IPR001607">
    <property type="entry name" value="Znf_UBP"/>
</dbReference>
<organism evidence="12 13">
    <name type="scientific">Lapillicoccus jejuensis</name>
    <dbReference type="NCBI Taxonomy" id="402171"/>
    <lineage>
        <taxon>Bacteria</taxon>
        <taxon>Bacillati</taxon>
        <taxon>Actinomycetota</taxon>
        <taxon>Actinomycetes</taxon>
        <taxon>Micrococcales</taxon>
        <taxon>Intrasporangiaceae</taxon>
        <taxon>Lapillicoccus</taxon>
    </lineage>
</organism>
<keyword evidence="8 10" id="KW-0472">Membrane</keyword>
<keyword evidence="3 10" id="KW-1003">Cell membrane</keyword>
<dbReference type="Pfam" id="PF00999">
    <property type="entry name" value="Na_H_Exchanger"/>
    <property type="match status" value="1"/>
</dbReference>
<evidence type="ECO:0000256" key="2">
    <source>
        <dbReference type="ARBA" id="ARBA00022448"/>
    </source>
</evidence>
<keyword evidence="4 10" id="KW-0812">Transmembrane</keyword>
<dbReference type="InterPro" id="IPR018422">
    <property type="entry name" value="Cation/H_exchanger_CPA1"/>
</dbReference>
<evidence type="ECO:0000313" key="13">
    <source>
        <dbReference type="Proteomes" id="UP000317893"/>
    </source>
</evidence>
<dbReference type="GO" id="GO:0051453">
    <property type="term" value="P:regulation of intracellular pH"/>
    <property type="evidence" value="ECO:0007669"/>
    <property type="project" value="TreeGrafter"/>
</dbReference>
<dbReference type="InterPro" id="IPR013083">
    <property type="entry name" value="Znf_RING/FYVE/PHD"/>
</dbReference>
<feature type="transmembrane region" description="Helical" evidence="10">
    <location>
        <begin position="154"/>
        <end position="174"/>
    </location>
</feature>
<dbReference type="PROSITE" id="PS50271">
    <property type="entry name" value="ZF_UBP"/>
    <property type="match status" value="1"/>
</dbReference>
<evidence type="ECO:0000259" key="11">
    <source>
        <dbReference type="PROSITE" id="PS50271"/>
    </source>
</evidence>
<dbReference type="InterPro" id="IPR006153">
    <property type="entry name" value="Cation/H_exchanger_TM"/>
</dbReference>
<keyword evidence="6 10" id="KW-0915">Sodium</keyword>
<feature type="transmembrane region" description="Helical" evidence="10">
    <location>
        <begin position="374"/>
        <end position="395"/>
    </location>
</feature>
<dbReference type="NCBIfam" id="TIGR00831">
    <property type="entry name" value="a_cpa1"/>
    <property type="match status" value="1"/>
</dbReference>
<dbReference type="SMART" id="SM00290">
    <property type="entry name" value="ZnF_UBP"/>
    <property type="match status" value="1"/>
</dbReference>
<dbReference type="PANTHER" id="PTHR10110">
    <property type="entry name" value="SODIUM/HYDROGEN EXCHANGER"/>
    <property type="match status" value="1"/>
</dbReference>
<dbReference type="RefSeq" id="WP_141848833.1">
    <property type="nucleotide sequence ID" value="NZ_BAAAPR010000014.1"/>
</dbReference>
<dbReference type="GO" id="GO:0005886">
    <property type="term" value="C:plasma membrane"/>
    <property type="evidence" value="ECO:0007669"/>
    <property type="project" value="UniProtKB-SubCell"/>
</dbReference>
<gene>
    <name evidence="12" type="ORF">FB458_2578</name>
</gene>
<dbReference type="SUPFAM" id="SSF57850">
    <property type="entry name" value="RING/U-box"/>
    <property type="match status" value="1"/>
</dbReference>
<keyword evidence="7 10" id="KW-0406">Ion transport</keyword>
<evidence type="ECO:0000256" key="5">
    <source>
        <dbReference type="ARBA" id="ARBA00022989"/>
    </source>
</evidence>
<keyword evidence="13" id="KW-1185">Reference proteome</keyword>
<evidence type="ECO:0000256" key="8">
    <source>
        <dbReference type="ARBA" id="ARBA00023136"/>
    </source>
</evidence>
<protein>
    <submittedName>
        <fullName evidence="12">CPA1 family monovalent cation:H+ antiporter</fullName>
    </submittedName>
</protein>
<dbReference type="AlphaFoldDB" id="A0A542E2B0"/>
<feature type="transmembrane region" description="Helical" evidence="10">
    <location>
        <begin position="49"/>
        <end position="69"/>
    </location>
</feature>
<dbReference type="EMBL" id="VFMN01000001">
    <property type="protein sequence ID" value="TQJ09466.1"/>
    <property type="molecule type" value="Genomic_DNA"/>
</dbReference>